<dbReference type="InterPro" id="IPR002018">
    <property type="entry name" value="CarbesteraseB"/>
</dbReference>
<sequence>MAKPAVFALAILFATTTAAAQNDSLGPIVDLGYAKYLGKRNDAFNVNDYRGIPFAAAPTGPLRWKAPQPYIAPSNLSDLPINATVPGSPCVQGVPYWIAPGPIPVSGSQDCLVLDVITPDDVTTDSKMPVVVSIHGGGYTLGDASQAPPYALMRHSDNAFIFVNIQYRLGAFGFMGGKKFVEEGGAENLGLLDQRMALEWIQKNIGAFGGDAQQVTILGGSAGGGSVTAMLAWKGGVENPPFRAAVADFPYWQQHLREEQLDAQFARLLNATDCPDMDCLRALPEDVLNEATQTTYTMAYTEGAYGFGHYYYGPYVDGEILRDLPSKEYKSGNFAKVPLWLSREGYEGVTATNTSLSTVEEEKADLAIQFPYANQDFIDSIYELWPSDEFNSTFYHRATWYGDFVINCPTYYVGSSVIASKNTQVYKMIFNTGTKLHGSTGPFLIDPNYGSQPGENITVADSMKDWYISFAIHADPNYQSWSNVSKPLWEEYSTGQVLSINDTEIGAVSDQYYDATERCQFFWDNGEIVQH</sequence>
<dbReference type="OrthoDB" id="408631at2759"/>
<evidence type="ECO:0000313" key="6">
    <source>
        <dbReference type="Proteomes" id="UP001152607"/>
    </source>
</evidence>
<name>A0A9W4XW17_9PLEO</name>
<keyword evidence="3" id="KW-0732">Signal</keyword>
<dbReference type="EC" id="3.1.1.-" evidence="3"/>
<dbReference type="EMBL" id="CAOQHR010000010">
    <property type="protein sequence ID" value="CAI6340161.1"/>
    <property type="molecule type" value="Genomic_DNA"/>
</dbReference>
<dbReference type="Gene3D" id="3.40.50.1820">
    <property type="entry name" value="alpha/beta hydrolase"/>
    <property type="match status" value="1"/>
</dbReference>
<gene>
    <name evidence="5" type="ORF">PDIGIT_LOCUS13332</name>
</gene>
<dbReference type="Proteomes" id="UP001152607">
    <property type="component" value="Unassembled WGS sequence"/>
</dbReference>
<dbReference type="InterPro" id="IPR050309">
    <property type="entry name" value="Type-B_Carboxylest/Lipase"/>
</dbReference>
<dbReference type="InterPro" id="IPR029058">
    <property type="entry name" value="AB_hydrolase_fold"/>
</dbReference>
<evidence type="ECO:0000256" key="2">
    <source>
        <dbReference type="ARBA" id="ARBA00022801"/>
    </source>
</evidence>
<feature type="domain" description="Carboxylesterase type B" evidence="4">
    <location>
        <begin position="27"/>
        <end position="508"/>
    </location>
</feature>
<comment type="similarity">
    <text evidence="1 3">Belongs to the type-B carboxylesterase/lipase family.</text>
</comment>
<dbReference type="GO" id="GO:0016787">
    <property type="term" value="F:hydrolase activity"/>
    <property type="evidence" value="ECO:0007669"/>
    <property type="project" value="UniProtKB-KW"/>
</dbReference>
<protein>
    <recommendedName>
        <fullName evidence="3">Carboxylic ester hydrolase</fullName>
        <ecNumber evidence="3">3.1.1.-</ecNumber>
    </recommendedName>
</protein>
<feature type="chain" id="PRO_5041011968" description="Carboxylic ester hydrolase" evidence="3">
    <location>
        <begin position="21"/>
        <end position="531"/>
    </location>
</feature>
<dbReference type="AlphaFoldDB" id="A0A9W4XW17"/>
<evidence type="ECO:0000259" key="4">
    <source>
        <dbReference type="Pfam" id="PF00135"/>
    </source>
</evidence>
<dbReference type="PANTHER" id="PTHR11559">
    <property type="entry name" value="CARBOXYLESTERASE"/>
    <property type="match status" value="1"/>
</dbReference>
<evidence type="ECO:0000256" key="1">
    <source>
        <dbReference type="ARBA" id="ARBA00005964"/>
    </source>
</evidence>
<dbReference type="PROSITE" id="PS00122">
    <property type="entry name" value="CARBOXYLESTERASE_B_1"/>
    <property type="match status" value="1"/>
</dbReference>
<organism evidence="5 6">
    <name type="scientific">Periconia digitata</name>
    <dbReference type="NCBI Taxonomy" id="1303443"/>
    <lineage>
        <taxon>Eukaryota</taxon>
        <taxon>Fungi</taxon>
        <taxon>Dikarya</taxon>
        <taxon>Ascomycota</taxon>
        <taxon>Pezizomycotina</taxon>
        <taxon>Dothideomycetes</taxon>
        <taxon>Pleosporomycetidae</taxon>
        <taxon>Pleosporales</taxon>
        <taxon>Massarineae</taxon>
        <taxon>Periconiaceae</taxon>
        <taxon>Periconia</taxon>
    </lineage>
</organism>
<evidence type="ECO:0000256" key="3">
    <source>
        <dbReference type="RuleBase" id="RU361235"/>
    </source>
</evidence>
<dbReference type="SUPFAM" id="SSF53474">
    <property type="entry name" value="alpha/beta-Hydrolases"/>
    <property type="match status" value="1"/>
</dbReference>
<dbReference type="Pfam" id="PF00135">
    <property type="entry name" value="COesterase"/>
    <property type="match status" value="1"/>
</dbReference>
<dbReference type="InterPro" id="IPR019826">
    <property type="entry name" value="Carboxylesterase_B_AS"/>
</dbReference>
<proteinExistence type="inferred from homology"/>
<evidence type="ECO:0000313" key="5">
    <source>
        <dbReference type="EMBL" id="CAI6340161.1"/>
    </source>
</evidence>
<keyword evidence="2 3" id="KW-0378">Hydrolase</keyword>
<accession>A0A9W4XW17</accession>
<feature type="signal peptide" evidence="3">
    <location>
        <begin position="1"/>
        <end position="20"/>
    </location>
</feature>
<keyword evidence="6" id="KW-1185">Reference proteome</keyword>
<comment type="caution">
    <text evidence="5">The sequence shown here is derived from an EMBL/GenBank/DDBJ whole genome shotgun (WGS) entry which is preliminary data.</text>
</comment>
<reference evidence="5" key="1">
    <citation type="submission" date="2023-01" db="EMBL/GenBank/DDBJ databases">
        <authorList>
            <person name="Van Ghelder C."/>
            <person name="Rancurel C."/>
        </authorList>
    </citation>
    <scope>NUCLEOTIDE SEQUENCE</scope>
    <source>
        <strain evidence="5">CNCM I-4278</strain>
    </source>
</reference>